<name>A0A7Z0DCC4_9ACTN</name>
<dbReference type="AlphaFoldDB" id="A0A7Z0DCC4"/>
<gene>
    <name evidence="1" type="ORF">GGQ54_003350</name>
</gene>
<evidence type="ECO:0000313" key="1">
    <source>
        <dbReference type="EMBL" id="NYI72736.1"/>
    </source>
</evidence>
<accession>A0A7Z0DCC4</accession>
<dbReference type="RefSeq" id="WP_179446713.1">
    <property type="nucleotide sequence ID" value="NZ_JACBZS010000002.1"/>
</dbReference>
<sequence>MGQSLDDYPDLLTTNQVAGVLQVSADQVRKNLRAGVWPGVRPGQRDWRMRRSTVRAIIDGRDPWEHEQQEQTE</sequence>
<dbReference type="EMBL" id="JACBZS010000002">
    <property type="protein sequence ID" value="NYI72736.1"/>
    <property type="molecule type" value="Genomic_DNA"/>
</dbReference>
<protein>
    <submittedName>
        <fullName evidence="1">Excisionase family DNA binding protein</fullName>
    </submittedName>
</protein>
<evidence type="ECO:0000313" key="2">
    <source>
        <dbReference type="Proteomes" id="UP000527616"/>
    </source>
</evidence>
<organism evidence="1 2">
    <name type="scientific">Naumannella cuiyingiana</name>
    <dbReference type="NCBI Taxonomy" id="1347891"/>
    <lineage>
        <taxon>Bacteria</taxon>
        <taxon>Bacillati</taxon>
        <taxon>Actinomycetota</taxon>
        <taxon>Actinomycetes</taxon>
        <taxon>Propionibacteriales</taxon>
        <taxon>Propionibacteriaceae</taxon>
        <taxon>Naumannella</taxon>
    </lineage>
</organism>
<dbReference type="Proteomes" id="UP000527616">
    <property type="component" value="Unassembled WGS sequence"/>
</dbReference>
<reference evidence="1 2" key="1">
    <citation type="submission" date="2020-07" db="EMBL/GenBank/DDBJ databases">
        <title>Sequencing the genomes of 1000 actinobacteria strains.</title>
        <authorList>
            <person name="Klenk H.-P."/>
        </authorList>
    </citation>
    <scope>NUCLEOTIDE SEQUENCE [LARGE SCALE GENOMIC DNA]</scope>
    <source>
        <strain evidence="1 2">DSM 103164</strain>
    </source>
</reference>
<comment type="caution">
    <text evidence="1">The sequence shown here is derived from an EMBL/GenBank/DDBJ whole genome shotgun (WGS) entry which is preliminary data.</text>
</comment>
<keyword evidence="2" id="KW-1185">Reference proteome</keyword>
<proteinExistence type="predicted"/>